<keyword evidence="1" id="KW-0001">2Fe-2S</keyword>
<keyword evidence="9" id="KW-1185">Reference proteome</keyword>
<feature type="transmembrane region" description="Helical" evidence="6">
    <location>
        <begin position="411"/>
        <end position="429"/>
    </location>
</feature>
<dbReference type="SUPFAM" id="SSF55961">
    <property type="entry name" value="Bet v1-like"/>
    <property type="match status" value="1"/>
</dbReference>
<accession>A0ABR8BVK5</accession>
<evidence type="ECO:0000256" key="2">
    <source>
        <dbReference type="ARBA" id="ARBA00022723"/>
    </source>
</evidence>
<dbReference type="InterPro" id="IPR017941">
    <property type="entry name" value="Rieske_2Fe-2S"/>
</dbReference>
<dbReference type="PANTHER" id="PTHR21266">
    <property type="entry name" value="IRON-SULFUR DOMAIN CONTAINING PROTEIN"/>
    <property type="match status" value="1"/>
</dbReference>
<proteinExistence type="predicted"/>
<comment type="caution">
    <text evidence="8">The sequence shown here is derived from an EMBL/GenBank/DDBJ whole genome shotgun (WGS) entry which is preliminary data.</text>
</comment>
<evidence type="ECO:0000259" key="7">
    <source>
        <dbReference type="PROSITE" id="PS51296"/>
    </source>
</evidence>
<keyword evidence="4" id="KW-0408">Iron</keyword>
<dbReference type="Gene3D" id="3.90.380.10">
    <property type="entry name" value="Naphthalene 1,2-dioxygenase Alpha Subunit, Chain A, domain 1"/>
    <property type="match status" value="1"/>
</dbReference>
<keyword evidence="5" id="KW-0411">Iron-sulfur</keyword>
<keyword evidence="3" id="KW-0809">Transit peptide</keyword>
<dbReference type="Proteomes" id="UP000606721">
    <property type="component" value="Unassembled WGS sequence"/>
</dbReference>
<evidence type="ECO:0000256" key="1">
    <source>
        <dbReference type="ARBA" id="ARBA00022714"/>
    </source>
</evidence>
<dbReference type="InterPro" id="IPR013626">
    <property type="entry name" value="PaO"/>
</dbReference>
<evidence type="ECO:0000256" key="6">
    <source>
        <dbReference type="SAM" id="Phobius"/>
    </source>
</evidence>
<dbReference type="InterPro" id="IPR036922">
    <property type="entry name" value="Rieske_2Fe-2S_sf"/>
</dbReference>
<evidence type="ECO:0000313" key="9">
    <source>
        <dbReference type="Proteomes" id="UP000606721"/>
    </source>
</evidence>
<reference evidence="8 9" key="1">
    <citation type="journal article" date="2020" name="ISME J.">
        <title>Comparative genomics reveals insights into cyanobacterial evolution and habitat adaptation.</title>
        <authorList>
            <person name="Chen M.Y."/>
            <person name="Teng W.K."/>
            <person name="Zhao L."/>
            <person name="Hu C.X."/>
            <person name="Zhou Y.K."/>
            <person name="Han B.P."/>
            <person name="Song L.R."/>
            <person name="Shu W.S."/>
        </authorList>
    </citation>
    <scope>NUCLEOTIDE SEQUENCE [LARGE SCALE GENOMIC DNA]</scope>
    <source>
        <strain evidence="8 9">FACHB-1040</strain>
    </source>
</reference>
<dbReference type="Pfam" id="PF08417">
    <property type="entry name" value="PaO"/>
    <property type="match status" value="1"/>
</dbReference>
<sequence>MLTDSPDPELLVSALPRPEISQEFNWRNCWYPIIFVRDLPQKRPYGFSLYDEPLVLFRDAHGKFGCLQDICPHRTAKLSQGQVVDGKLECLYHGWQFSANGKCVHIPQLSAGSKIPHNACVKSFAVTEKQGIVWMWPGNAQAADEKMIPVLAELDDPKFIKTDYLLDLPYDQSYFIENVIDPAHIPINHHGKRFKREDAQALEMEVIDVSSQGIRGRYRNQQTNEPWIVLEFIAPNLVRYAVWKEQGLFAGAELYSIPTGKGKCKILLRNYNSVLPWVKKLQPVWIEHCFRHILLEGDAELIREQQMQIERLGKSMKELFLPLKTSDVLVIEYRKWLDKYGTDLPFYQGYATSNLNGILQSLDIGDRFTRHTQICNSCNRAHQISNRVKHSLVVTAIILAAIAMITENYQARVFVVTLFILSLTIAFAAHKVKILLERNYVRQYITTEK</sequence>
<dbReference type="SUPFAM" id="SSF50022">
    <property type="entry name" value="ISP domain"/>
    <property type="match status" value="1"/>
</dbReference>
<organism evidence="8 9">
    <name type="scientific">Aphanizomenon flos-aquae FACHB-1040</name>
    <dbReference type="NCBI Taxonomy" id="2692887"/>
    <lineage>
        <taxon>Bacteria</taxon>
        <taxon>Bacillati</taxon>
        <taxon>Cyanobacteriota</taxon>
        <taxon>Cyanophyceae</taxon>
        <taxon>Nostocales</taxon>
        <taxon>Aphanizomenonaceae</taxon>
        <taxon>Aphanizomenon</taxon>
    </lineage>
</organism>
<keyword evidence="6" id="KW-0472">Membrane</keyword>
<evidence type="ECO:0000313" key="8">
    <source>
        <dbReference type="EMBL" id="MBD2278712.1"/>
    </source>
</evidence>
<protein>
    <submittedName>
        <fullName evidence="8">Rieske 2Fe-2S domain-containing protein</fullName>
    </submittedName>
</protein>
<evidence type="ECO:0000256" key="5">
    <source>
        <dbReference type="ARBA" id="ARBA00023014"/>
    </source>
</evidence>
<dbReference type="Gene3D" id="2.102.10.10">
    <property type="entry name" value="Rieske [2Fe-2S] iron-sulphur domain"/>
    <property type="match status" value="1"/>
</dbReference>
<feature type="domain" description="Rieske" evidence="7">
    <location>
        <begin position="30"/>
        <end position="135"/>
    </location>
</feature>
<keyword evidence="6" id="KW-1133">Transmembrane helix</keyword>
<evidence type="ECO:0000256" key="3">
    <source>
        <dbReference type="ARBA" id="ARBA00022946"/>
    </source>
</evidence>
<dbReference type="PROSITE" id="PS51296">
    <property type="entry name" value="RIESKE"/>
    <property type="match status" value="1"/>
</dbReference>
<dbReference type="Pfam" id="PF00355">
    <property type="entry name" value="Rieske"/>
    <property type="match status" value="1"/>
</dbReference>
<gene>
    <name evidence="8" type="ORF">H6F99_10525</name>
</gene>
<name>A0ABR8BVK5_APHFL</name>
<keyword evidence="2" id="KW-0479">Metal-binding</keyword>
<keyword evidence="6" id="KW-0812">Transmembrane</keyword>
<dbReference type="PANTHER" id="PTHR21266:SF29">
    <property type="entry name" value="PROTEIN TIC 55, CHLOROPLASTIC"/>
    <property type="match status" value="1"/>
</dbReference>
<evidence type="ECO:0000256" key="4">
    <source>
        <dbReference type="ARBA" id="ARBA00023004"/>
    </source>
</evidence>
<dbReference type="RefSeq" id="WP_190383003.1">
    <property type="nucleotide sequence ID" value="NZ_JACJQT010000023.1"/>
</dbReference>
<dbReference type="EMBL" id="JACJQT010000023">
    <property type="protein sequence ID" value="MBD2278712.1"/>
    <property type="molecule type" value="Genomic_DNA"/>
</dbReference>
<dbReference type="InterPro" id="IPR050584">
    <property type="entry name" value="Cholesterol_7-desaturase"/>
</dbReference>